<gene>
    <name evidence="7" type="ORF">Plec18167_006032</name>
</gene>
<evidence type="ECO:0000256" key="1">
    <source>
        <dbReference type="ARBA" id="ARBA00001974"/>
    </source>
</evidence>
<proteinExistence type="inferred from homology"/>
<comment type="similarity">
    <text evidence="2 5">Belongs to the flavin monoamine oxidase family.</text>
</comment>
<dbReference type="InterPro" id="IPR050703">
    <property type="entry name" value="Flavin_MAO"/>
</dbReference>
<dbReference type="SUPFAM" id="SSF51905">
    <property type="entry name" value="FAD/NAD(P)-binding domain"/>
    <property type="match status" value="1"/>
</dbReference>
<comment type="caution">
    <text evidence="7">The sequence shown here is derived from an EMBL/GenBank/DDBJ whole genome shotgun (WGS) entry which is preliminary data.</text>
</comment>
<dbReference type="Gene3D" id="1.10.405.10">
    <property type="entry name" value="Guanine Nucleotide Dissociation Inhibitor, domain 1"/>
    <property type="match status" value="1"/>
</dbReference>
<evidence type="ECO:0000313" key="8">
    <source>
        <dbReference type="Proteomes" id="UP001583193"/>
    </source>
</evidence>
<dbReference type="Gene3D" id="3.90.660.10">
    <property type="match status" value="1"/>
</dbReference>
<dbReference type="InterPro" id="IPR002937">
    <property type="entry name" value="Amino_oxidase"/>
</dbReference>
<dbReference type="EMBL" id="JAVDPF010000020">
    <property type="protein sequence ID" value="KAL1874098.1"/>
    <property type="molecule type" value="Genomic_DNA"/>
</dbReference>
<keyword evidence="5" id="KW-0274">FAD</keyword>
<sequence>MFDVVVIGAGFSGLQAAYTAQQAGLSVVVIEARDRVGGKVWSVPLASGRGCAELGAAWINDSLQPRIWAYAKIFGLNVVKQRLEGRAVMQENHDARFEFPFGITPDFPQEEKRNLEYIRDHIQAESLKPGLPSVEDDDVSLDQYIRNLGALPQTIKMVNLWAQVMHGVESTEESAAWFIDYCRRNRGLLAIRADDSSGGQYMRLQDGAQSVANRIADLIGESNIHLSSPVVSIRDHKSHTSITTADGRTFTGRKCILSIPSTMYRELNISPQLPQQVQTVTNGTVLGDYNKAIVCYDRPWWRDHGFNGYFASYSGPVILARDTSVDERRHFSLTCFINGERGREWSKLYPHERRAVVLKQIAKVFKADEKSEAFRPIEVFDQIWKHEQFSRGALAPITALGHLTRYDSVYGKPVGNLHFVGTEYSPEWKGYMEGALCSGEIGAQEVISAVRKGQAAKL</sequence>
<protein>
    <recommendedName>
        <fullName evidence="5">Amine oxidase</fullName>
        <ecNumber evidence="5">1.4.3.-</ecNumber>
    </recommendedName>
</protein>
<comment type="cofactor">
    <cofactor evidence="1 5">
        <name>FAD</name>
        <dbReference type="ChEBI" id="CHEBI:57692"/>
    </cofactor>
</comment>
<evidence type="ECO:0000256" key="3">
    <source>
        <dbReference type="ARBA" id="ARBA00023002"/>
    </source>
</evidence>
<keyword evidence="5" id="KW-0285">Flavoprotein</keyword>
<evidence type="ECO:0000259" key="6">
    <source>
        <dbReference type="Pfam" id="PF01593"/>
    </source>
</evidence>
<dbReference type="Pfam" id="PF01593">
    <property type="entry name" value="Amino_oxidase"/>
    <property type="match status" value="1"/>
</dbReference>
<evidence type="ECO:0000313" key="7">
    <source>
        <dbReference type="EMBL" id="KAL1874098.1"/>
    </source>
</evidence>
<dbReference type="PANTHER" id="PTHR43563">
    <property type="entry name" value="AMINE OXIDASE"/>
    <property type="match status" value="1"/>
</dbReference>
<dbReference type="Gene3D" id="3.50.50.60">
    <property type="entry name" value="FAD/NAD(P)-binding domain"/>
    <property type="match status" value="1"/>
</dbReference>
<accession>A0ABR3XDQ0</accession>
<evidence type="ECO:0000256" key="4">
    <source>
        <dbReference type="ARBA" id="ARBA00048448"/>
    </source>
</evidence>
<evidence type="ECO:0000256" key="5">
    <source>
        <dbReference type="RuleBase" id="RU362067"/>
    </source>
</evidence>
<organism evidence="7 8">
    <name type="scientific">Paecilomyces lecythidis</name>
    <dbReference type="NCBI Taxonomy" id="3004212"/>
    <lineage>
        <taxon>Eukaryota</taxon>
        <taxon>Fungi</taxon>
        <taxon>Dikarya</taxon>
        <taxon>Ascomycota</taxon>
        <taxon>Pezizomycotina</taxon>
        <taxon>Eurotiomycetes</taxon>
        <taxon>Eurotiomycetidae</taxon>
        <taxon>Eurotiales</taxon>
        <taxon>Thermoascaceae</taxon>
        <taxon>Paecilomyces</taxon>
    </lineage>
</organism>
<dbReference type="InterPro" id="IPR001613">
    <property type="entry name" value="Flavin_amine_oxidase"/>
</dbReference>
<comment type="catalytic activity">
    <reaction evidence="4">
        <text>a secondary aliphatic amine + O2 + H2O = a primary amine + an aldehyde + H2O2</text>
        <dbReference type="Rhea" id="RHEA:26414"/>
        <dbReference type="ChEBI" id="CHEBI:15377"/>
        <dbReference type="ChEBI" id="CHEBI:15379"/>
        <dbReference type="ChEBI" id="CHEBI:16240"/>
        <dbReference type="ChEBI" id="CHEBI:17478"/>
        <dbReference type="ChEBI" id="CHEBI:58855"/>
        <dbReference type="ChEBI" id="CHEBI:65296"/>
        <dbReference type="EC" id="1.4.3.4"/>
    </reaction>
</comment>
<dbReference type="EC" id="1.4.3.-" evidence="5"/>
<dbReference type="PANTHER" id="PTHR43563:SF14">
    <property type="entry name" value="AMINE OXIDASE"/>
    <property type="match status" value="1"/>
</dbReference>
<keyword evidence="8" id="KW-1185">Reference proteome</keyword>
<name>A0ABR3XDQ0_9EURO</name>
<dbReference type="InterPro" id="IPR036188">
    <property type="entry name" value="FAD/NAD-bd_sf"/>
</dbReference>
<dbReference type="Proteomes" id="UP001583193">
    <property type="component" value="Unassembled WGS sequence"/>
</dbReference>
<keyword evidence="3 5" id="KW-0560">Oxidoreductase</keyword>
<reference evidence="7 8" key="1">
    <citation type="journal article" date="2024" name="IMA Fungus">
        <title>IMA Genome - F19 : A genome assembly and annotation guide to empower mycologists, including annotated draft genome sequences of Ceratocystis pirilliformis, Diaporthe australafricana, Fusarium ophioides, Paecilomyces lecythidis, and Sporothrix stenoceras.</title>
        <authorList>
            <person name="Aylward J."/>
            <person name="Wilson A.M."/>
            <person name="Visagie C.M."/>
            <person name="Spraker J."/>
            <person name="Barnes I."/>
            <person name="Buitendag C."/>
            <person name="Ceriani C."/>
            <person name="Del Mar Angel L."/>
            <person name="du Plessis D."/>
            <person name="Fuchs T."/>
            <person name="Gasser K."/>
            <person name="Kramer D."/>
            <person name="Li W."/>
            <person name="Munsamy K."/>
            <person name="Piso A."/>
            <person name="Price J.L."/>
            <person name="Sonnekus B."/>
            <person name="Thomas C."/>
            <person name="van der Nest A."/>
            <person name="van Dijk A."/>
            <person name="van Heerden A."/>
            <person name="van Vuuren N."/>
            <person name="Yilmaz N."/>
            <person name="Duong T.A."/>
            <person name="van der Merwe N.A."/>
            <person name="Wingfield M.J."/>
            <person name="Wingfield B.D."/>
        </authorList>
    </citation>
    <scope>NUCLEOTIDE SEQUENCE [LARGE SCALE GENOMIC DNA]</scope>
    <source>
        <strain evidence="7 8">CMW 18167</strain>
    </source>
</reference>
<feature type="domain" description="Amine oxidase" evidence="6">
    <location>
        <begin position="11"/>
        <end position="447"/>
    </location>
</feature>
<dbReference type="PRINTS" id="PR00757">
    <property type="entry name" value="AMINEOXDASEF"/>
</dbReference>
<dbReference type="SUPFAM" id="SSF54373">
    <property type="entry name" value="FAD-linked reductases, C-terminal domain"/>
    <property type="match status" value="1"/>
</dbReference>
<evidence type="ECO:0000256" key="2">
    <source>
        <dbReference type="ARBA" id="ARBA00005995"/>
    </source>
</evidence>